<organism evidence="1 2">
    <name type="scientific">Scylla paramamosain</name>
    <name type="common">Mud crab</name>
    <dbReference type="NCBI Taxonomy" id="85552"/>
    <lineage>
        <taxon>Eukaryota</taxon>
        <taxon>Metazoa</taxon>
        <taxon>Ecdysozoa</taxon>
        <taxon>Arthropoda</taxon>
        <taxon>Crustacea</taxon>
        <taxon>Multicrustacea</taxon>
        <taxon>Malacostraca</taxon>
        <taxon>Eumalacostraca</taxon>
        <taxon>Eucarida</taxon>
        <taxon>Decapoda</taxon>
        <taxon>Pleocyemata</taxon>
        <taxon>Brachyura</taxon>
        <taxon>Eubrachyura</taxon>
        <taxon>Portunoidea</taxon>
        <taxon>Portunidae</taxon>
        <taxon>Portuninae</taxon>
        <taxon>Scylla</taxon>
    </lineage>
</organism>
<dbReference type="AlphaFoldDB" id="A0AAW0SG82"/>
<reference evidence="1 2" key="1">
    <citation type="submission" date="2023-03" db="EMBL/GenBank/DDBJ databases">
        <title>High-quality genome of Scylla paramamosain provides insights in environmental adaptation.</title>
        <authorList>
            <person name="Zhang L."/>
        </authorList>
    </citation>
    <scope>NUCLEOTIDE SEQUENCE [LARGE SCALE GENOMIC DNA]</scope>
    <source>
        <strain evidence="1">LZ_2023a</strain>
        <tissue evidence="1">Muscle</tissue>
    </source>
</reference>
<accession>A0AAW0SG82</accession>
<proteinExistence type="predicted"/>
<name>A0AAW0SG82_SCYPA</name>
<comment type="caution">
    <text evidence="1">The sequence shown here is derived from an EMBL/GenBank/DDBJ whole genome shotgun (WGS) entry which is preliminary data.</text>
</comment>
<dbReference type="Proteomes" id="UP001487740">
    <property type="component" value="Unassembled WGS sequence"/>
</dbReference>
<evidence type="ECO:0000313" key="2">
    <source>
        <dbReference type="Proteomes" id="UP001487740"/>
    </source>
</evidence>
<keyword evidence="2" id="KW-1185">Reference proteome</keyword>
<protein>
    <submittedName>
        <fullName evidence="1">Uncharacterized protein</fullName>
    </submittedName>
</protein>
<dbReference type="EMBL" id="JARAKH010000714">
    <property type="protein sequence ID" value="KAK8374009.1"/>
    <property type="molecule type" value="Genomic_DNA"/>
</dbReference>
<evidence type="ECO:0000313" key="1">
    <source>
        <dbReference type="EMBL" id="KAK8374009.1"/>
    </source>
</evidence>
<gene>
    <name evidence="1" type="ORF">O3P69_012440</name>
</gene>
<sequence>MASVRYPRPVSAIASDTLATPLPDVTNDDNDSGVVLVLSGVDETLKERTWRIAEALKPPMGEYKSITFRSSSMTTNTWSSVLYDLYEAGVKVRENIHVLDTNLLRETEVNELDFNAKDYMLGGFHSSPKDYLWMVL</sequence>